<dbReference type="PANTHER" id="PTHR30349:SF64">
    <property type="entry name" value="PROPHAGE INTEGRASE INTD-RELATED"/>
    <property type="match status" value="1"/>
</dbReference>
<reference evidence="5 6" key="1">
    <citation type="submission" date="2014-02" db="EMBL/GenBank/DDBJ databases">
        <authorList>
            <person name="Sears C."/>
            <person name="Carroll K."/>
            <person name="Sack B.R."/>
            <person name="Qadri F."/>
            <person name="Myers L.L."/>
            <person name="Chung G.-T."/>
            <person name="Escheverria P."/>
            <person name="Fraser C.M."/>
            <person name="Sadzewicz L."/>
            <person name="Shefchek K.A."/>
            <person name="Tallon L."/>
            <person name="Das S.P."/>
            <person name="Daugherty S."/>
            <person name="Mongodin E.F."/>
        </authorList>
    </citation>
    <scope>NUCLEOTIDE SEQUENCE [LARGE SCALE GENOMIC DNA]</scope>
    <source>
        <strain evidence="5 6">2-F-2 #4</strain>
    </source>
</reference>
<evidence type="ECO:0000256" key="2">
    <source>
        <dbReference type="ARBA" id="ARBA00023125"/>
    </source>
</evidence>
<evidence type="ECO:0000313" key="5">
    <source>
        <dbReference type="EMBL" id="EXZ43112.1"/>
    </source>
</evidence>
<protein>
    <submittedName>
        <fullName evidence="5">Phage integrase family protein</fullName>
    </submittedName>
</protein>
<dbReference type="InterPro" id="IPR013762">
    <property type="entry name" value="Integrase-like_cat_sf"/>
</dbReference>
<evidence type="ECO:0000256" key="3">
    <source>
        <dbReference type="ARBA" id="ARBA00023172"/>
    </source>
</evidence>
<dbReference type="InterPro" id="IPR010998">
    <property type="entry name" value="Integrase_recombinase_N"/>
</dbReference>
<organism evidence="5 6">
    <name type="scientific">Bacteroides fragilis str. 2-F-2 #4</name>
    <dbReference type="NCBI Taxonomy" id="1339280"/>
    <lineage>
        <taxon>Bacteria</taxon>
        <taxon>Pseudomonadati</taxon>
        <taxon>Bacteroidota</taxon>
        <taxon>Bacteroidia</taxon>
        <taxon>Bacteroidales</taxon>
        <taxon>Bacteroidaceae</taxon>
        <taxon>Bacteroides</taxon>
    </lineage>
</organism>
<proteinExistence type="inferred from homology"/>
<dbReference type="InterPro" id="IPR011010">
    <property type="entry name" value="DNA_brk_join_enz"/>
</dbReference>
<dbReference type="GO" id="GO:0003677">
    <property type="term" value="F:DNA binding"/>
    <property type="evidence" value="ECO:0007669"/>
    <property type="project" value="UniProtKB-KW"/>
</dbReference>
<dbReference type="PATRIC" id="fig|1339280.3.peg.3632"/>
<dbReference type="Gene3D" id="1.10.443.10">
    <property type="entry name" value="Intergrase catalytic core"/>
    <property type="match status" value="1"/>
</dbReference>
<comment type="caution">
    <text evidence="5">The sequence shown here is derived from an EMBL/GenBank/DDBJ whole genome shotgun (WGS) entry which is preliminary data.</text>
</comment>
<name>A0A015ZFJ7_BACFG</name>
<evidence type="ECO:0000259" key="4">
    <source>
        <dbReference type="PROSITE" id="PS51898"/>
    </source>
</evidence>
<dbReference type="GO" id="GO:0015074">
    <property type="term" value="P:DNA integration"/>
    <property type="evidence" value="ECO:0007669"/>
    <property type="project" value="InterPro"/>
</dbReference>
<comment type="similarity">
    <text evidence="1">Belongs to the 'phage' integrase family.</text>
</comment>
<gene>
    <name evidence="5" type="ORF">M076_3793</name>
</gene>
<dbReference type="InterPro" id="IPR050090">
    <property type="entry name" value="Tyrosine_recombinase_XerCD"/>
</dbReference>
<keyword evidence="2" id="KW-0238">DNA-binding</keyword>
<dbReference type="SUPFAM" id="SSF56349">
    <property type="entry name" value="DNA breaking-rejoining enzymes"/>
    <property type="match status" value="1"/>
</dbReference>
<dbReference type="Pfam" id="PF00589">
    <property type="entry name" value="Phage_integrase"/>
    <property type="match status" value="1"/>
</dbReference>
<dbReference type="Pfam" id="PF17293">
    <property type="entry name" value="Arm-DNA-bind_5"/>
    <property type="match status" value="1"/>
</dbReference>
<sequence>MKVEKFKVLLYLKKSGLDKSGKAPIMGRITVNRTMAQFGCKLSCTPGLWNPRESRLNGKSKEAVETNAKIEKLLLAVNNAFDNIVSRKVDFDATDVKNHFQGSMETQMTLMRMTDVVCDDLKARIGIDRAKGTYPGYHYMRLTLGEFIEHQYRVKDLAFGQLTEQFIHDYQAFAMENKGYAIDTVRHYLAILKKICRMAYKKGYADKIHFQHFALPKQSERTPRALSRESFEKIRDVEIAPYRKTHILARDLFLFACYTGVSYADVVSITDENLYTDDNGALWLKYRRKKNELRASVKLLPEALELLEKYRDDTRETLFPIIYHPNMKRHMKALAALAGIKDDLCYHQARHSFASLITLEAGVPIETISRMLGHSDISTTQVYARVSPKKLFEDMDKFVEATQDFKLIL</sequence>
<accession>A0A015ZFJ7</accession>
<dbReference type="AlphaFoldDB" id="A0A015ZFJ7"/>
<dbReference type="InterPro" id="IPR025269">
    <property type="entry name" value="SAM-like_dom"/>
</dbReference>
<dbReference type="Gene3D" id="1.10.150.130">
    <property type="match status" value="1"/>
</dbReference>
<dbReference type="PANTHER" id="PTHR30349">
    <property type="entry name" value="PHAGE INTEGRASE-RELATED"/>
    <property type="match status" value="1"/>
</dbReference>
<dbReference type="Pfam" id="PF13102">
    <property type="entry name" value="Phage_int_SAM_5"/>
    <property type="match status" value="1"/>
</dbReference>
<keyword evidence="3" id="KW-0233">DNA recombination</keyword>
<dbReference type="PROSITE" id="PS51898">
    <property type="entry name" value="TYR_RECOMBINASE"/>
    <property type="match status" value="1"/>
</dbReference>
<dbReference type="RefSeq" id="WP_032571244.1">
    <property type="nucleotide sequence ID" value="NZ_JGDM01000082.1"/>
</dbReference>
<dbReference type="InterPro" id="IPR002104">
    <property type="entry name" value="Integrase_catalytic"/>
</dbReference>
<feature type="domain" description="Tyr recombinase" evidence="4">
    <location>
        <begin position="221"/>
        <end position="396"/>
    </location>
</feature>
<dbReference type="GO" id="GO:0006310">
    <property type="term" value="P:DNA recombination"/>
    <property type="evidence" value="ECO:0007669"/>
    <property type="project" value="UniProtKB-KW"/>
</dbReference>
<evidence type="ECO:0000313" key="6">
    <source>
        <dbReference type="Proteomes" id="UP000022272"/>
    </source>
</evidence>
<dbReference type="EMBL" id="JGDM01000082">
    <property type="protein sequence ID" value="EXZ43112.1"/>
    <property type="molecule type" value="Genomic_DNA"/>
</dbReference>
<dbReference type="InterPro" id="IPR035386">
    <property type="entry name" value="Arm-DNA-bind_5"/>
</dbReference>
<dbReference type="Proteomes" id="UP000022272">
    <property type="component" value="Unassembled WGS sequence"/>
</dbReference>
<evidence type="ECO:0000256" key="1">
    <source>
        <dbReference type="ARBA" id="ARBA00008857"/>
    </source>
</evidence>
<dbReference type="CDD" id="cd01185">
    <property type="entry name" value="INTN1_C_like"/>
    <property type="match status" value="1"/>
</dbReference>